<reference evidence="5" key="2">
    <citation type="submission" date="2019-06" db="EMBL/GenBank/DDBJ databases">
        <title>Genomics analysis of Aphanomyces spp. identifies a new class of oomycete effector associated with host adaptation.</title>
        <authorList>
            <person name="Gaulin E."/>
        </authorList>
    </citation>
    <scope>NUCLEOTIDE SEQUENCE</scope>
    <source>
        <strain evidence="5">CBS 578.67</strain>
    </source>
</reference>
<feature type="domain" description="AB hydrolase-1" evidence="4">
    <location>
        <begin position="41"/>
        <end position="309"/>
    </location>
</feature>
<dbReference type="InterPro" id="IPR029058">
    <property type="entry name" value="AB_hydrolase_fold"/>
</dbReference>
<dbReference type="InterPro" id="IPR000639">
    <property type="entry name" value="Epox_hydrolase-like"/>
</dbReference>
<dbReference type="InterPro" id="IPR000073">
    <property type="entry name" value="AB_hydrolase_1"/>
</dbReference>
<comment type="similarity">
    <text evidence="2">Belongs to the AB hydrolase superfamily. Epoxide hydrolase family.</text>
</comment>
<evidence type="ECO:0000313" key="5">
    <source>
        <dbReference type="EMBL" id="KAF0719287.1"/>
    </source>
</evidence>
<name>A0A485K4M4_9STRA</name>
<proteinExistence type="inferred from homology"/>
<evidence type="ECO:0000313" key="7">
    <source>
        <dbReference type="Proteomes" id="UP000332933"/>
    </source>
</evidence>
<evidence type="ECO:0000313" key="6">
    <source>
        <dbReference type="EMBL" id="VFT78355.1"/>
    </source>
</evidence>
<sequence>MEAPTAPPPPPPEDPSYNHQYAQLNGIHMHYIDVGPRDGVALVLVHGFPDLWYGWRYQIQNLRQTYRVIVADNRGFGDSDAPADVDSYRRKNITQDYVALLDHLKIDQAVFVGHDWGGDCVFKMFLFHPTRVRAVASICTPYIPIQPTKIPLSDLVHVWPEFEYQLTFVDPNYAAICDTHPANFLNAVFANPPTEPPASFAAYMQAISTVHFQFPHPPIVSAEDFAYYLAQYRKTGFQGGLNWYRVNDLDWDDLCDRPMAQIPHHALFIGADADFILRPYMSEGMEKLIPQLTRVHIEDGDHWVHWKKPTQVNDILNDWLASIVNRFRSSSSYSCREAFVQASQGLYLKLISTARSLAQSPYFFVVVVVKPLAAKMRPIVATMGPVTLAFPFLPSEFISRSCSPMPPRLVVTLQPASEFYKDEGGRSNYLTVQVAVTDDRGDVPWNVSNDAMPLRMTLLYESGKLVEEQEILRVVGDASTSVSMRGGTATVHFRLEKVSRRKDGQRFKVQIDVDSLHLSASTIPICVLSKRKDVAVAPDKAKLSATASRGTKAPRRATTHETTQPTPAPADATLARHVSLMQAQLVRLTHLVEAQHQLLAQLVHGKDLDALLRSENTSFLSAMPSRQPPPTAPAWSRHGLDESCFSPSTLPQDNQLFRLL</sequence>
<evidence type="ECO:0000256" key="3">
    <source>
        <dbReference type="SAM" id="MobiDB-lite"/>
    </source>
</evidence>
<dbReference type="PANTHER" id="PTHR43329">
    <property type="entry name" value="EPOXIDE HYDROLASE"/>
    <property type="match status" value="1"/>
</dbReference>
<accession>A0A485K4M4</accession>
<keyword evidence="1" id="KW-0378">Hydrolase</keyword>
<feature type="region of interest" description="Disordered" evidence="3">
    <location>
        <begin position="541"/>
        <end position="569"/>
    </location>
</feature>
<dbReference type="Gene3D" id="3.40.50.1820">
    <property type="entry name" value="alpha/beta hydrolase"/>
    <property type="match status" value="1"/>
</dbReference>
<dbReference type="EMBL" id="VJMH01000080">
    <property type="protein sequence ID" value="KAF0719287.1"/>
    <property type="molecule type" value="Genomic_DNA"/>
</dbReference>
<feature type="region of interest" description="Disordered" evidence="3">
    <location>
        <begin position="620"/>
        <end position="639"/>
    </location>
</feature>
<dbReference type="SUPFAM" id="SSF53474">
    <property type="entry name" value="alpha/beta-Hydrolases"/>
    <property type="match status" value="1"/>
</dbReference>
<dbReference type="EMBL" id="CAADRA010000080">
    <property type="protein sequence ID" value="VFT78355.1"/>
    <property type="molecule type" value="Genomic_DNA"/>
</dbReference>
<dbReference type="PRINTS" id="PR00412">
    <property type="entry name" value="EPOXHYDRLASE"/>
</dbReference>
<evidence type="ECO:0000259" key="4">
    <source>
        <dbReference type="Pfam" id="PF00561"/>
    </source>
</evidence>
<dbReference type="Pfam" id="PF00561">
    <property type="entry name" value="Abhydrolase_1"/>
    <property type="match status" value="1"/>
</dbReference>
<protein>
    <submittedName>
        <fullName evidence="6">Aste57867_1135 protein</fullName>
    </submittedName>
</protein>
<dbReference type="Proteomes" id="UP000332933">
    <property type="component" value="Unassembled WGS sequence"/>
</dbReference>
<reference evidence="6 7" key="1">
    <citation type="submission" date="2019-03" db="EMBL/GenBank/DDBJ databases">
        <authorList>
            <person name="Gaulin E."/>
            <person name="Dumas B."/>
        </authorList>
    </citation>
    <scope>NUCLEOTIDE SEQUENCE [LARGE SCALE GENOMIC DNA]</scope>
    <source>
        <strain evidence="6">CBS 568.67</strain>
    </source>
</reference>
<gene>
    <name evidence="6" type="primary">Aste57867_1135</name>
    <name evidence="5" type="ORF">As57867_001134</name>
    <name evidence="6" type="ORF">ASTE57867_1135</name>
</gene>
<dbReference type="OrthoDB" id="408373at2759"/>
<organism evidence="6 7">
    <name type="scientific">Aphanomyces stellatus</name>
    <dbReference type="NCBI Taxonomy" id="120398"/>
    <lineage>
        <taxon>Eukaryota</taxon>
        <taxon>Sar</taxon>
        <taxon>Stramenopiles</taxon>
        <taxon>Oomycota</taxon>
        <taxon>Saprolegniomycetes</taxon>
        <taxon>Saprolegniales</taxon>
        <taxon>Verrucalvaceae</taxon>
        <taxon>Aphanomyces</taxon>
    </lineage>
</organism>
<dbReference type="AlphaFoldDB" id="A0A485K4M4"/>
<keyword evidence="7" id="KW-1185">Reference proteome</keyword>
<dbReference type="GO" id="GO:0016787">
    <property type="term" value="F:hydrolase activity"/>
    <property type="evidence" value="ECO:0007669"/>
    <property type="project" value="UniProtKB-KW"/>
</dbReference>
<evidence type="ECO:0000256" key="1">
    <source>
        <dbReference type="ARBA" id="ARBA00022801"/>
    </source>
</evidence>
<evidence type="ECO:0000256" key="2">
    <source>
        <dbReference type="ARBA" id="ARBA00038334"/>
    </source>
</evidence>